<dbReference type="PANTHER" id="PTHR43547:SF2">
    <property type="entry name" value="HYBRID SIGNAL TRANSDUCTION HISTIDINE KINASE C"/>
    <property type="match status" value="1"/>
</dbReference>
<evidence type="ECO:0000256" key="4">
    <source>
        <dbReference type="ARBA" id="ARBA00022553"/>
    </source>
</evidence>
<evidence type="ECO:0000256" key="8">
    <source>
        <dbReference type="ARBA" id="ARBA00023163"/>
    </source>
</evidence>
<dbReference type="SMART" id="SM00388">
    <property type="entry name" value="HisKA"/>
    <property type="match status" value="1"/>
</dbReference>
<dbReference type="Gene3D" id="1.10.287.130">
    <property type="match status" value="1"/>
</dbReference>
<evidence type="ECO:0000256" key="10">
    <source>
        <dbReference type="SAM" id="MobiDB-lite"/>
    </source>
</evidence>
<keyword evidence="4 9" id="KW-0597">Phosphoprotein</keyword>
<dbReference type="InterPro" id="IPR029787">
    <property type="entry name" value="Nucleotide_cyclase"/>
</dbReference>
<dbReference type="CDD" id="cd01949">
    <property type="entry name" value="GGDEF"/>
    <property type="match status" value="1"/>
</dbReference>
<dbReference type="FunFam" id="3.30.565.10:FF:000010">
    <property type="entry name" value="Sensor histidine kinase RcsC"/>
    <property type="match status" value="1"/>
</dbReference>
<dbReference type="EC" id="2.7.13.3" evidence="3"/>
<protein>
    <recommendedName>
        <fullName evidence="3">histidine kinase</fullName>
        <ecNumber evidence="3">2.7.13.3</ecNumber>
    </recommendedName>
</protein>
<keyword evidence="8" id="KW-0804">Transcription</keyword>
<dbReference type="InterPro" id="IPR003661">
    <property type="entry name" value="HisK_dim/P_dom"/>
</dbReference>
<dbReference type="Gene3D" id="2.130.10.10">
    <property type="entry name" value="YVTN repeat-like/Quinoprotein amine dehydrogenase"/>
    <property type="match status" value="2"/>
</dbReference>
<feature type="modified residue" description="4-aspartylphosphate" evidence="9">
    <location>
        <position position="1193"/>
    </location>
</feature>
<evidence type="ECO:0000259" key="12">
    <source>
        <dbReference type="PROSITE" id="PS50110"/>
    </source>
</evidence>
<dbReference type="InterPro" id="IPR003594">
    <property type="entry name" value="HATPase_dom"/>
</dbReference>
<dbReference type="InterPro" id="IPR001789">
    <property type="entry name" value="Sig_transdc_resp-reg_receiver"/>
</dbReference>
<evidence type="ECO:0000256" key="1">
    <source>
        <dbReference type="ARBA" id="ARBA00000085"/>
    </source>
</evidence>
<keyword evidence="6" id="KW-0805">Transcription regulation</keyword>
<feature type="domain" description="GGDEF" evidence="13">
    <location>
        <begin position="1339"/>
        <end position="1477"/>
    </location>
</feature>
<name>A0AA37TBX9_9GAMM</name>
<dbReference type="CDD" id="cd16922">
    <property type="entry name" value="HATPase_EvgS-ArcB-TorS-like"/>
    <property type="match status" value="1"/>
</dbReference>
<keyword evidence="14" id="KW-0418">Kinase</keyword>
<dbReference type="InterPro" id="IPR004358">
    <property type="entry name" value="Sig_transdc_His_kin-like_C"/>
</dbReference>
<dbReference type="PRINTS" id="PR00344">
    <property type="entry name" value="BCTRLSENSOR"/>
</dbReference>
<dbReference type="SMART" id="SM00448">
    <property type="entry name" value="REC"/>
    <property type="match status" value="1"/>
</dbReference>
<evidence type="ECO:0000256" key="3">
    <source>
        <dbReference type="ARBA" id="ARBA00012438"/>
    </source>
</evidence>
<dbReference type="Gene3D" id="2.60.40.10">
    <property type="entry name" value="Immunoglobulins"/>
    <property type="match status" value="1"/>
</dbReference>
<dbReference type="PROSITE" id="PS50109">
    <property type="entry name" value="HIS_KIN"/>
    <property type="match status" value="1"/>
</dbReference>
<dbReference type="InterPro" id="IPR005467">
    <property type="entry name" value="His_kinase_dom"/>
</dbReference>
<evidence type="ECO:0000256" key="5">
    <source>
        <dbReference type="ARBA" id="ARBA00023012"/>
    </source>
</evidence>
<dbReference type="SMART" id="SM00387">
    <property type="entry name" value="HATPase_c"/>
    <property type="match status" value="1"/>
</dbReference>
<keyword evidence="15" id="KW-1185">Reference proteome</keyword>
<dbReference type="SUPFAM" id="SSF52172">
    <property type="entry name" value="CheY-like"/>
    <property type="match status" value="1"/>
</dbReference>
<dbReference type="SUPFAM" id="SSF55874">
    <property type="entry name" value="ATPase domain of HSP90 chaperone/DNA topoisomerase II/histidine kinase"/>
    <property type="match status" value="1"/>
</dbReference>
<dbReference type="SUPFAM" id="SSF47384">
    <property type="entry name" value="Homodimeric domain of signal transducing histidine kinase"/>
    <property type="match status" value="1"/>
</dbReference>
<dbReference type="Pfam" id="PF07494">
    <property type="entry name" value="Reg_prop"/>
    <property type="match status" value="4"/>
</dbReference>
<dbReference type="InterPro" id="IPR011047">
    <property type="entry name" value="Quinoprotein_ADH-like_sf"/>
</dbReference>
<evidence type="ECO:0000313" key="15">
    <source>
        <dbReference type="Proteomes" id="UP001156870"/>
    </source>
</evidence>
<dbReference type="InterPro" id="IPR015943">
    <property type="entry name" value="WD40/YVTN_repeat-like_dom_sf"/>
</dbReference>
<dbReference type="GO" id="GO:0000155">
    <property type="term" value="F:phosphorelay sensor kinase activity"/>
    <property type="evidence" value="ECO:0007669"/>
    <property type="project" value="InterPro"/>
</dbReference>
<dbReference type="PROSITE" id="PS50110">
    <property type="entry name" value="RESPONSE_REGULATORY"/>
    <property type="match status" value="1"/>
</dbReference>
<dbReference type="Pfam" id="PF00990">
    <property type="entry name" value="GGDEF"/>
    <property type="match status" value="1"/>
</dbReference>
<proteinExistence type="predicted"/>
<dbReference type="Gene3D" id="3.40.50.2300">
    <property type="match status" value="1"/>
</dbReference>
<dbReference type="Gene3D" id="3.30.70.270">
    <property type="match status" value="1"/>
</dbReference>
<dbReference type="Pfam" id="PF00512">
    <property type="entry name" value="HisKA"/>
    <property type="match status" value="1"/>
</dbReference>
<dbReference type="InterPro" id="IPR043128">
    <property type="entry name" value="Rev_trsase/Diguanyl_cyclase"/>
</dbReference>
<dbReference type="SUPFAM" id="SSF55073">
    <property type="entry name" value="Nucleotide cyclase"/>
    <property type="match status" value="1"/>
</dbReference>
<dbReference type="Pfam" id="PF00072">
    <property type="entry name" value="Response_reg"/>
    <property type="match status" value="1"/>
</dbReference>
<dbReference type="InterPro" id="IPR000160">
    <property type="entry name" value="GGDEF_dom"/>
</dbReference>
<evidence type="ECO:0000256" key="9">
    <source>
        <dbReference type="PROSITE-ProRule" id="PRU00169"/>
    </source>
</evidence>
<dbReference type="PANTHER" id="PTHR43547">
    <property type="entry name" value="TWO-COMPONENT HISTIDINE KINASE"/>
    <property type="match status" value="1"/>
</dbReference>
<dbReference type="SUPFAM" id="SSF50998">
    <property type="entry name" value="Quinoprotein alcohol dehydrogenase-like"/>
    <property type="match status" value="1"/>
</dbReference>
<dbReference type="InterPro" id="IPR036890">
    <property type="entry name" value="HATPase_C_sf"/>
</dbReference>
<evidence type="ECO:0000256" key="7">
    <source>
        <dbReference type="ARBA" id="ARBA00023125"/>
    </source>
</evidence>
<dbReference type="NCBIfam" id="TIGR00254">
    <property type="entry name" value="GGDEF"/>
    <property type="match status" value="1"/>
</dbReference>
<dbReference type="Proteomes" id="UP001156870">
    <property type="component" value="Unassembled WGS sequence"/>
</dbReference>
<reference evidence="14 15" key="1">
    <citation type="journal article" date="2014" name="Int. J. Syst. Evol. Microbiol.">
        <title>Complete genome sequence of Corynebacterium casei LMG S-19264T (=DSM 44701T), isolated from a smear-ripened cheese.</title>
        <authorList>
            <consortium name="US DOE Joint Genome Institute (JGI-PGF)"/>
            <person name="Walter F."/>
            <person name="Albersmeier A."/>
            <person name="Kalinowski J."/>
            <person name="Ruckert C."/>
        </authorList>
    </citation>
    <scope>NUCLEOTIDE SEQUENCE [LARGE SCALE GENOMIC DNA]</scope>
    <source>
        <strain evidence="14 15">NBRC 110095</strain>
    </source>
</reference>
<feature type="domain" description="Response regulatory" evidence="12">
    <location>
        <begin position="1143"/>
        <end position="1260"/>
    </location>
</feature>
<dbReference type="EMBL" id="BSPD01000075">
    <property type="protein sequence ID" value="GLS27386.1"/>
    <property type="molecule type" value="Genomic_DNA"/>
</dbReference>
<dbReference type="PROSITE" id="PS50887">
    <property type="entry name" value="GGDEF"/>
    <property type="match status" value="1"/>
</dbReference>
<accession>A0AA37TBX9</accession>
<dbReference type="CDD" id="cd00082">
    <property type="entry name" value="HisKA"/>
    <property type="match status" value="1"/>
</dbReference>
<dbReference type="FunFam" id="3.40.50.2300:FF:000001">
    <property type="entry name" value="DNA-binding response regulator PhoB"/>
    <property type="match status" value="1"/>
</dbReference>
<evidence type="ECO:0000259" key="13">
    <source>
        <dbReference type="PROSITE" id="PS50887"/>
    </source>
</evidence>
<dbReference type="FunFam" id="3.30.70.270:FF:000001">
    <property type="entry name" value="Diguanylate cyclase domain protein"/>
    <property type="match status" value="1"/>
</dbReference>
<dbReference type="InterPro" id="IPR013783">
    <property type="entry name" value="Ig-like_fold"/>
</dbReference>
<dbReference type="InterPro" id="IPR011110">
    <property type="entry name" value="Reg_prop"/>
</dbReference>
<dbReference type="Pfam" id="PF07495">
    <property type="entry name" value="Y_Y_Y"/>
    <property type="match status" value="1"/>
</dbReference>
<feature type="region of interest" description="Disordered" evidence="10">
    <location>
        <begin position="1068"/>
        <end position="1103"/>
    </location>
</feature>
<dbReference type="SMART" id="SM00267">
    <property type="entry name" value="GGDEF"/>
    <property type="match status" value="1"/>
</dbReference>
<organism evidence="14 15">
    <name type="scientific">Marinibactrum halimedae</name>
    <dbReference type="NCBI Taxonomy" id="1444977"/>
    <lineage>
        <taxon>Bacteria</taxon>
        <taxon>Pseudomonadati</taxon>
        <taxon>Pseudomonadota</taxon>
        <taxon>Gammaproteobacteria</taxon>
        <taxon>Cellvibrionales</taxon>
        <taxon>Cellvibrionaceae</taxon>
        <taxon>Marinibactrum</taxon>
    </lineage>
</organism>
<dbReference type="InterPro" id="IPR036097">
    <property type="entry name" value="HisK_dim/P_sf"/>
</dbReference>
<evidence type="ECO:0000259" key="11">
    <source>
        <dbReference type="PROSITE" id="PS50109"/>
    </source>
</evidence>
<keyword evidence="5" id="KW-0902">Two-component regulatory system</keyword>
<dbReference type="GO" id="GO:0003677">
    <property type="term" value="F:DNA binding"/>
    <property type="evidence" value="ECO:0007669"/>
    <property type="project" value="UniProtKB-KW"/>
</dbReference>
<comment type="cofactor">
    <cofactor evidence="2">
        <name>Mg(2+)</name>
        <dbReference type="ChEBI" id="CHEBI:18420"/>
    </cofactor>
</comment>
<comment type="caution">
    <text evidence="14">The sequence shown here is derived from an EMBL/GenBank/DDBJ whole genome shotgun (WGS) entry which is preliminary data.</text>
</comment>
<feature type="domain" description="Histidine kinase" evidence="11">
    <location>
        <begin position="829"/>
        <end position="1047"/>
    </location>
</feature>
<dbReference type="Gene3D" id="3.30.565.10">
    <property type="entry name" value="Histidine kinase-like ATPase, C-terminal domain"/>
    <property type="match status" value="1"/>
</dbReference>
<dbReference type="SUPFAM" id="SSF63829">
    <property type="entry name" value="Calcium-dependent phosphotriesterase"/>
    <property type="match status" value="2"/>
</dbReference>
<dbReference type="Pfam" id="PF02518">
    <property type="entry name" value="HATPase_c"/>
    <property type="match status" value="1"/>
</dbReference>
<keyword evidence="7" id="KW-0238">DNA-binding</keyword>
<comment type="catalytic activity">
    <reaction evidence="1">
        <text>ATP + protein L-histidine = ADP + protein N-phospho-L-histidine.</text>
        <dbReference type="EC" id="2.7.13.3"/>
    </reaction>
</comment>
<dbReference type="InterPro" id="IPR011123">
    <property type="entry name" value="Y_Y_Y"/>
</dbReference>
<evidence type="ECO:0000256" key="2">
    <source>
        <dbReference type="ARBA" id="ARBA00001946"/>
    </source>
</evidence>
<gene>
    <name evidence="14" type="ORF">GCM10007877_31050</name>
</gene>
<evidence type="ECO:0000313" key="14">
    <source>
        <dbReference type="EMBL" id="GLS27386.1"/>
    </source>
</evidence>
<sequence length="1511" mass="170580">MPEKVRLDLIMNDNDSNIGEILAFQQDSFGFMWIGGRNGLARYDGYDYKIYHHDAEVPHSISANTVYDITVNQQGELWLATEGGLNRYDYRTEQFIRYEHNPTDINTVAHNSIFRLHVDSQNQLWLGTQQGLNRYIPETDTILRYPRNPAESDLYTQYMLDITDDGNGTYYLATGYGLKVWHSHTGEIETLKPHQGASQSNVCRTILYDDKGRIWVGTDAGLLQYLPETRRFQFIRNEIDPPDAQFSPPVWDVHQDAAGVVWVAYDGQGVAYFDETSGQLKSLYANEKDPYALSSNIIRRIYDDKAGDVWIGAFPSGVNIFSRLTADFTIHTDSTDDDRSISYQQIRTFHEDDNGDLWIGTDGGGINIRDAETGRYRVMTTDPDGGKSRLGANEVLTIMQDDQGRYWIGSWSAGVTVYDPKNDTTRHYTKDDEGEHALAVNHVWDIFQASNGDIWVATISGGVSRYEPELDGFITYHHHRNRVDSIGDERSWVIEEDSWGDLWFGTQTGLSRYHYETDSFTTYTTDVNNPDSIAANRILAVVEDSQKRLWVGTQGGGLNLYHRERDAFTAIRQQDGFLSDVVVAIVEDNNGMIWISSDKGISSYDPDTQVINNYTSAHGVQPGEFAIGAALKSRNGDLLFGGIEGYTRFNPEHIQPDHYIPQMVFTTLSIIDEPVTQASEDSPLDISFLLADHLTFNYEQNIFSFNYAGISFRNTNNIVYDYQLEGFDSDWRHAGHERKATYTNLDGGNYVFKVRALTDTGIKSDIISKRITVLPPPWKTWWAYCGYAGVILLLVSWYMHTQRKIIENERRVVSELKKVDRLKDEFLANTSHELRTPLFGMMGLAEAILDSDSGRLSNMDTDNLSMIIASGKRLSAIIDDVLDFSKIRNNSLTLRRKPTDINAASVMVVALSRTLITNRNLTIENNISTTLPSVYADEDRVQQIFHNLIGNAIKFTESGTITLSAKEHNGTLVVSIQDTGVGIPEDQFEALFESFKQLEASETRAHEGTGLGLAITKNLVHLHGGEIWLSSIVGKGTTFYFSLPVYTGEEQPSNIALSDKIVKRIQAVSDTPDNKAHPQILNPSKDEDKKAVSDTLASHSNASYAEESQVISTTDSTTYSATISTTTSTTTATPISTHVKHSKILVVDDEPVNRRVLRNHLTTHQFNVVEAESGTQALALFEQGEHFDLVLLDVMMPHLSGYDVCRRIREEHGRHSLPIVFLTAKYQLHDIITGFECGGNDFLSKPISRPELLVRVDLHLQLLESSRNLEAKIEERTHELKKAYKQLEQVSLSDPLTGLANRRFFEKFIEADAAETLRKYQDWLAESTHSKNTPPPKEEDLIFMLVDIDHFKSVNDNYGHAAGDAVLIKMAEILRECCRQSDYVVRWGGEEFMILGRFLSRDSANTFAKRIRKTVENTSFDIGEHHIHITCSIGYAAFPLCYQHPEHYRWEDTMRIADLALYAAKNSGRNAWIGALAMKNNRYDVSEFAEAIANKDINIVTSIADKKTISW</sequence>
<keyword evidence="14" id="KW-0808">Transferase</keyword>
<evidence type="ECO:0000256" key="6">
    <source>
        <dbReference type="ARBA" id="ARBA00023015"/>
    </source>
</evidence>
<dbReference type="RefSeq" id="WP_232595381.1">
    <property type="nucleotide sequence ID" value="NZ_BSPD01000075.1"/>
</dbReference>
<dbReference type="InterPro" id="IPR011006">
    <property type="entry name" value="CheY-like_superfamily"/>
</dbReference>